<feature type="compositionally biased region" description="Low complexity" evidence="1">
    <location>
        <begin position="1476"/>
        <end position="1491"/>
    </location>
</feature>
<dbReference type="SUPFAM" id="SSF52540">
    <property type="entry name" value="P-loop containing nucleoside triphosphate hydrolases"/>
    <property type="match status" value="1"/>
</dbReference>
<evidence type="ECO:0000313" key="6">
    <source>
        <dbReference type="Proteomes" id="UP000738349"/>
    </source>
</evidence>
<feature type="domain" description="HTH myb-type" evidence="4">
    <location>
        <begin position="1085"/>
        <end position="1138"/>
    </location>
</feature>
<dbReference type="Proteomes" id="UP000738349">
    <property type="component" value="Unassembled WGS sequence"/>
</dbReference>
<keyword evidence="2" id="KW-0812">Transmembrane</keyword>
<feature type="domain" description="Myb-like" evidence="3">
    <location>
        <begin position="1137"/>
        <end position="1211"/>
    </location>
</feature>
<dbReference type="InterPro" id="IPR009057">
    <property type="entry name" value="Homeodomain-like_sf"/>
</dbReference>
<feature type="compositionally biased region" description="Basic residues" evidence="1">
    <location>
        <begin position="966"/>
        <end position="980"/>
    </location>
</feature>
<feature type="region of interest" description="Disordered" evidence="1">
    <location>
        <begin position="1449"/>
        <end position="1572"/>
    </location>
</feature>
<name>A0A9P9EW75_9HYPO</name>
<organism evidence="5 6">
    <name type="scientific">Dactylonectria macrodidyma</name>
    <dbReference type="NCBI Taxonomy" id="307937"/>
    <lineage>
        <taxon>Eukaryota</taxon>
        <taxon>Fungi</taxon>
        <taxon>Dikarya</taxon>
        <taxon>Ascomycota</taxon>
        <taxon>Pezizomycotina</taxon>
        <taxon>Sordariomycetes</taxon>
        <taxon>Hypocreomycetidae</taxon>
        <taxon>Hypocreales</taxon>
        <taxon>Nectriaceae</taxon>
        <taxon>Dactylonectria</taxon>
    </lineage>
</organism>
<feature type="compositionally biased region" description="Acidic residues" evidence="1">
    <location>
        <begin position="1556"/>
        <end position="1565"/>
    </location>
</feature>
<feature type="compositionally biased region" description="Basic residues" evidence="1">
    <location>
        <begin position="928"/>
        <end position="939"/>
    </location>
</feature>
<comment type="caution">
    <text evidence="5">The sequence shown here is derived from an EMBL/GenBank/DDBJ whole genome shotgun (WGS) entry which is preliminary data.</text>
</comment>
<dbReference type="PROSITE" id="PS51294">
    <property type="entry name" value="HTH_MYB"/>
    <property type="match status" value="1"/>
</dbReference>
<keyword evidence="6" id="KW-1185">Reference proteome</keyword>
<feature type="compositionally biased region" description="Polar residues" evidence="1">
    <location>
        <begin position="850"/>
        <end position="872"/>
    </location>
</feature>
<dbReference type="PROSITE" id="PS50090">
    <property type="entry name" value="MYB_LIKE"/>
    <property type="match status" value="2"/>
</dbReference>
<dbReference type="InterPro" id="IPR027417">
    <property type="entry name" value="P-loop_NTPase"/>
</dbReference>
<evidence type="ECO:0000259" key="4">
    <source>
        <dbReference type="PROSITE" id="PS51294"/>
    </source>
</evidence>
<dbReference type="InterPro" id="IPR017930">
    <property type="entry name" value="Myb_dom"/>
</dbReference>
<dbReference type="Pfam" id="PF24913">
    <property type="entry name" value="WHD_AAA_fung"/>
    <property type="match status" value="1"/>
</dbReference>
<feature type="compositionally biased region" description="Basic residues" evidence="1">
    <location>
        <begin position="697"/>
        <end position="712"/>
    </location>
</feature>
<protein>
    <submittedName>
        <fullName evidence="5">Uncharacterized protein</fullName>
    </submittedName>
</protein>
<dbReference type="Pfam" id="PF13921">
    <property type="entry name" value="Myb_DNA-bind_6"/>
    <property type="match status" value="1"/>
</dbReference>
<feature type="region of interest" description="Disordered" evidence="1">
    <location>
        <begin position="571"/>
        <end position="1005"/>
    </location>
</feature>
<dbReference type="EMBL" id="JAGMUV010000008">
    <property type="protein sequence ID" value="KAH7146397.1"/>
    <property type="molecule type" value="Genomic_DNA"/>
</dbReference>
<dbReference type="Pfam" id="PF13191">
    <property type="entry name" value="AAA_16"/>
    <property type="match status" value="1"/>
</dbReference>
<feature type="region of interest" description="Disordered" evidence="1">
    <location>
        <begin position="45"/>
        <end position="73"/>
    </location>
</feature>
<evidence type="ECO:0000256" key="1">
    <source>
        <dbReference type="SAM" id="MobiDB-lite"/>
    </source>
</evidence>
<dbReference type="Gene3D" id="1.10.10.60">
    <property type="entry name" value="Homeodomain-like"/>
    <property type="match status" value="2"/>
</dbReference>
<feature type="compositionally biased region" description="Basic and acidic residues" evidence="1">
    <location>
        <begin position="591"/>
        <end position="611"/>
    </location>
</feature>
<evidence type="ECO:0000259" key="3">
    <source>
        <dbReference type="PROSITE" id="PS50090"/>
    </source>
</evidence>
<feature type="transmembrane region" description="Helical" evidence="2">
    <location>
        <begin position="81"/>
        <end position="102"/>
    </location>
</feature>
<accession>A0A9P9EW75</accession>
<evidence type="ECO:0000313" key="5">
    <source>
        <dbReference type="EMBL" id="KAH7146397.1"/>
    </source>
</evidence>
<dbReference type="SMART" id="SM00717">
    <property type="entry name" value="SANT"/>
    <property type="match status" value="2"/>
</dbReference>
<feature type="compositionally biased region" description="Polar residues" evidence="1">
    <location>
        <begin position="662"/>
        <end position="680"/>
    </location>
</feature>
<dbReference type="InterPro" id="IPR001005">
    <property type="entry name" value="SANT/Myb"/>
</dbReference>
<keyword evidence="2" id="KW-0472">Membrane</keyword>
<dbReference type="InterPro" id="IPR056808">
    <property type="entry name" value="HTH_AAA"/>
</dbReference>
<evidence type="ECO:0000256" key="2">
    <source>
        <dbReference type="SAM" id="Phobius"/>
    </source>
</evidence>
<dbReference type="InterPro" id="IPR041664">
    <property type="entry name" value="AAA_16"/>
</dbReference>
<feature type="compositionally biased region" description="Polar residues" evidence="1">
    <location>
        <begin position="767"/>
        <end position="781"/>
    </location>
</feature>
<keyword evidence="2" id="KW-1133">Transmembrane helix</keyword>
<feature type="compositionally biased region" description="Basic and acidic residues" evidence="1">
    <location>
        <begin position="50"/>
        <end position="64"/>
    </location>
</feature>
<dbReference type="CDD" id="cd00167">
    <property type="entry name" value="SANT"/>
    <property type="match status" value="1"/>
</dbReference>
<sequence length="1572" mass="176002">MTLRHPGRLACRLASLGSHHLARPKGPQLLGRWGPCNTACRLRFSTQGSRRQEAPREHGQREDGPSFSSEPSTLSKMAESAATTFASIVVLGLGFAAAGYLYHKFYKMIVIQKMINAFEPGDPVLELAATGKAIPPGGSGEHWIVRSEQERIDDIVLGNDVGHYHLLIGDKGCGKSSMLIEAMRKIDGEGVAMFEAHADLEIFRIRLGKALDYEYHEDYIGGYFSERGPRESTALLDIERALNKLEKVAMKKRRERGKPLIVIVNQMHLLRDDEDGRDLIELLQQRAEQWAAANLVTMVFNSDDYWVYERFKQLATRMEVMSVVDLPKAHAVSALQRYRLKYFGERMSDEQLEDVYERVGGRLSFLSRVAKSSDMLATCEEIKDIEKRWFLNQCWILGMEMDDDVMDQQKWAAAAMVLAKALVEKDEEEPTYDSVVGHLLPTFPFHKAQEIMTRCDFIRKLDSLNLFSITSTADVRASSVPMHIAFKEICSEPGFDEHLELTIQRISDIESLGRTRELVAKDLVLGGEYKIKQGLSGEVSVKLREKPEENKSSWCKWPDFRLASTLWGLVGSQASGSDKPPTSDGASLQTEGHDQEQHDELTLSDERDGRRNRSPKAADAMMDPEAQPIDGIESFDNFEHDAQVDDAPDNEPDFGALEMFDSNATQAPYTTQVASSSFEPNSKAPEAMMEESVPSSHSKKSKREKKERKKKGISHESASDQPSTEEGSRKPRKSKKTSELFEIPDSPPIESASDVPQEQLADADTAPNANQAEEASVPSTQPKRKRGTRAHESEVENASQDVVQGTPDDELPDVPNSPSAADLQRRSRSRDARSQEIGAHDDEMDLDPRSNAQVNQGDSGDQDLGTDSNAVNGSGAAEGLVADPDVESLAREAWAEHVNNGQGQNGGDVYDVPGSPIEVPNPPSSNTKRPRQSKPRKAKPTFFENPPAPEDEAYGEMPSPSAVTPKPRRAKSASKKKAKIARALPPSSMETPYEDGVDGSQGRRNRMSGFTQGRFSDEELNRIAMAVESFRGERNLPQHQVNAMIHAPGGTTAGDEHASLWVRIFETCPDRHRQKIINITRKKFHNFVARGTWTPEQDAELRDLIEVHGTKWSKIAGIINRHPEDLRDRYRNYIVCGDAQRKDSWDEDEEGRLTKYVMEAMGAIDELRRIQPSRELLKKPYEELIDWQNISERMERTRSRLQCITKWKAMNIKTHGKDKLASHGPDALISFRLEKARRQLVDMPEEERYRLLLAIHGMSVSTESKIPWQKLVDKPFRNRWHRATQMLLWRRLKQTVPGWEEKNVRDCAQYLVTQYNQIGEMPNVRDEGYNDVQEMEFIGTIPISTTSNGATNNISDEFVHNSDMEGEGGVEDEFVEDFKMDFENQDVPDEHIQPDLPIEPMDLTEPVEEAIQPDLPIEPIEHIEPVEATEPVEAAQTPEIVEPVEPMEIELAEPAPPKATRSAKKSAPGKSRAPRRSTTTKSTPAKTPAKTPSKRVSARRAAAPSQDPIEDDDGFLAPPATAAADNSDLEDARSRKKKTPSKFRSPVEAQGKDGDSDSDMDDMEDLPARVLA</sequence>
<dbReference type="PANTHER" id="PTHR36168:SF1">
    <property type="entry name" value="ORC1-LIKE AAA ATPASE DOMAIN-CONTAINING PROTEIN"/>
    <property type="match status" value="1"/>
</dbReference>
<dbReference type="OrthoDB" id="39591at2759"/>
<gene>
    <name evidence="5" type="ORF">EDB81DRAFT_869186</name>
</gene>
<dbReference type="SUPFAM" id="SSF46689">
    <property type="entry name" value="Homeodomain-like"/>
    <property type="match status" value="1"/>
</dbReference>
<feature type="domain" description="Myb-like" evidence="3">
    <location>
        <begin position="1085"/>
        <end position="1134"/>
    </location>
</feature>
<dbReference type="PANTHER" id="PTHR36168">
    <property type="entry name" value="CHROMOSOME 1, WHOLE GENOME SHOTGUN SEQUENCE"/>
    <property type="match status" value="1"/>
</dbReference>
<reference evidence="5" key="1">
    <citation type="journal article" date="2021" name="Nat. Commun.">
        <title>Genetic determinants of endophytism in the Arabidopsis root mycobiome.</title>
        <authorList>
            <person name="Mesny F."/>
            <person name="Miyauchi S."/>
            <person name="Thiergart T."/>
            <person name="Pickel B."/>
            <person name="Atanasova L."/>
            <person name="Karlsson M."/>
            <person name="Huettel B."/>
            <person name="Barry K.W."/>
            <person name="Haridas S."/>
            <person name="Chen C."/>
            <person name="Bauer D."/>
            <person name="Andreopoulos W."/>
            <person name="Pangilinan J."/>
            <person name="LaButti K."/>
            <person name="Riley R."/>
            <person name="Lipzen A."/>
            <person name="Clum A."/>
            <person name="Drula E."/>
            <person name="Henrissat B."/>
            <person name="Kohler A."/>
            <person name="Grigoriev I.V."/>
            <person name="Martin F.M."/>
            <person name="Hacquard S."/>
        </authorList>
    </citation>
    <scope>NUCLEOTIDE SEQUENCE</scope>
    <source>
        <strain evidence="5">MPI-CAGE-AT-0147</strain>
    </source>
</reference>
<proteinExistence type="predicted"/>
<feature type="compositionally biased region" description="Basic and acidic residues" evidence="1">
    <location>
        <begin position="823"/>
        <end position="841"/>
    </location>
</feature>